<protein>
    <recommendedName>
        <fullName evidence="3">DUF4442 domain-containing protein</fullName>
    </recommendedName>
</protein>
<evidence type="ECO:0008006" key="3">
    <source>
        <dbReference type="Google" id="ProtNLM"/>
    </source>
</evidence>
<organism evidence="1 2">
    <name type="scientific">Uabimicrobium amorphum</name>
    <dbReference type="NCBI Taxonomy" id="2596890"/>
    <lineage>
        <taxon>Bacteria</taxon>
        <taxon>Pseudomonadati</taxon>
        <taxon>Planctomycetota</taxon>
        <taxon>Candidatus Uabimicrobiia</taxon>
        <taxon>Candidatus Uabimicrobiales</taxon>
        <taxon>Candidatus Uabimicrobiaceae</taxon>
        <taxon>Candidatus Uabimicrobium</taxon>
    </lineage>
</organism>
<gene>
    <name evidence="1" type="ORF">UABAM_06170</name>
</gene>
<reference evidence="1 2" key="1">
    <citation type="submission" date="2019-08" db="EMBL/GenBank/DDBJ databases">
        <title>Complete genome sequence of Candidatus Uab amorphum.</title>
        <authorList>
            <person name="Shiratori T."/>
            <person name="Suzuki S."/>
            <person name="Kakizawa Y."/>
            <person name="Ishida K."/>
        </authorList>
    </citation>
    <scope>NUCLEOTIDE SEQUENCE [LARGE SCALE GENOMIC DNA]</scope>
    <source>
        <strain evidence="1 2">SRT547</strain>
    </source>
</reference>
<dbReference type="SUPFAM" id="SSF54637">
    <property type="entry name" value="Thioesterase/thiol ester dehydrase-isomerase"/>
    <property type="match status" value="1"/>
</dbReference>
<dbReference type="RefSeq" id="WP_151971757.1">
    <property type="nucleotide sequence ID" value="NZ_AP019860.1"/>
</dbReference>
<dbReference type="InterPro" id="IPR027961">
    <property type="entry name" value="DUF4442"/>
</dbReference>
<keyword evidence="2" id="KW-1185">Reference proteome</keyword>
<dbReference type="Pfam" id="PF14539">
    <property type="entry name" value="DUF4442"/>
    <property type="match status" value="1"/>
</dbReference>
<dbReference type="EMBL" id="AP019860">
    <property type="protein sequence ID" value="BBM87755.1"/>
    <property type="molecule type" value="Genomic_DNA"/>
</dbReference>
<accession>A0A5S9F6C9</accession>
<evidence type="ECO:0000313" key="2">
    <source>
        <dbReference type="Proteomes" id="UP000326354"/>
    </source>
</evidence>
<dbReference type="OrthoDB" id="793353at2"/>
<evidence type="ECO:0000313" key="1">
    <source>
        <dbReference type="EMBL" id="BBM87755.1"/>
    </source>
</evidence>
<dbReference type="AlphaFoldDB" id="A0A5S9F6C9"/>
<name>A0A5S9F6C9_UABAM</name>
<dbReference type="Proteomes" id="UP000326354">
    <property type="component" value="Chromosome"/>
</dbReference>
<proteinExistence type="predicted"/>
<dbReference type="InterPro" id="IPR029069">
    <property type="entry name" value="HotDog_dom_sf"/>
</dbReference>
<dbReference type="Gene3D" id="3.10.129.10">
    <property type="entry name" value="Hotdog Thioesterase"/>
    <property type="match status" value="1"/>
</dbReference>
<dbReference type="KEGG" id="uam:UABAM_06170"/>
<sequence length="172" mass="19860">MSKKFALMRDLTTKAKESKFYLSILNKLMWTAIPFNKPHRFTISMIKDDEVRVTAKYRKKNLNHLRGIHACAIATIGEYASGILLISNLDPAEYRLIMAKIEIDYVYQAKSSITAVASLSEEEKQKNILEPLQKEEAVFTTMEVPIHDMQDNLIATVKVKWQIKLWKSVRTK</sequence>